<dbReference type="PANTHER" id="PTHR47027">
    <property type="entry name" value="REVERSE TRANSCRIPTASE DOMAIN-CONTAINING PROTEIN"/>
    <property type="match status" value="1"/>
</dbReference>
<protein>
    <submittedName>
        <fullName evidence="1">Uncharacterized protein</fullName>
    </submittedName>
</protein>
<dbReference type="EMBL" id="UZAI01002710">
    <property type="protein sequence ID" value="VDO74015.1"/>
    <property type="molecule type" value="Genomic_DNA"/>
</dbReference>
<dbReference type="Proteomes" id="UP000277204">
    <property type="component" value="Unassembled WGS sequence"/>
</dbReference>
<organism evidence="1 2">
    <name type="scientific">Schistosoma margrebowiei</name>
    <dbReference type="NCBI Taxonomy" id="48269"/>
    <lineage>
        <taxon>Eukaryota</taxon>
        <taxon>Metazoa</taxon>
        <taxon>Spiralia</taxon>
        <taxon>Lophotrochozoa</taxon>
        <taxon>Platyhelminthes</taxon>
        <taxon>Trematoda</taxon>
        <taxon>Digenea</taxon>
        <taxon>Strigeidida</taxon>
        <taxon>Schistosomatoidea</taxon>
        <taxon>Schistosomatidae</taxon>
        <taxon>Schistosoma</taxon>
    </lineage>
</organism>
<dbReference type="STRING" id="48269.A0A183LT43"/>
<proteinExistence type="predicted"/>
<reference evidence="1 2" key="1">
    <citation type="submission" date="2018-11" db="EMBL/GenBank/DDBJ databases">
        <authorList>
            <consortium name="Pathogen Informatics"/>
        </authorList>
    </citation>
    <scope>NUCLEOTIDE SEQUENCE [LARGE SCALE GENOMIC DNA]</scope>
    <source>
        <strain evidence="1 2">Zambia</strain>
    </source>
</reference>
<dbReference type="PANTHER" id="PTHR47027:SF25">
    <property type="entry name" value="REVERSE TRANSCRIPTASE DOMAIN-CONTAINING PROTEIN"/>
    <property type="match status" value="1"/>
</dbReference>
<dbReference type="InterPro" id="IPR045609">
    <property type="entry name" value="DUF6451"/>
</dbReference>
<accession>A0A183LT43</accession>
<evidence type="ECO:0000313" key="2">
    <source>
        <dbReference type="Proteomes" id="UP000277204"/>
    </source>
</evidence>
<name>A0A183LT43_9TREM</name>
<dbReference type="Pfam" id="PF20049">
    <property type="entry name" value="DUF6451"/>
    <property type="match status" value="1"/>
</dbReference>
<dbReference type="AlphaFoldDB" id="A0A183LT43"/>
<gene>
    <name evidence="1" type="ORF">SMRZ_LOCUS6968</name>
</gene>
<keyword evidence="2" id="KW-1185">Reference proteome</keyword>
<evidence type="ECO:0000313" key="1">
    <source>
        <dbReference type="EMBL" id="VDO74015.1"/>
    </source>
</evidence>
<sequence length="121" mass="14051">MEARIGKARAAHLQLKNIWNTKQLSTNTKIRIFNTNVKTVLLYGAETWTTTKVITQKIEVFINNCLRKVLRIRWTDTISKNLLWGTTNQIPAEEEVRKTYWKWIGHTLREAPKCVTGQAPT</sequence>